<reference evidence="3" key="2">
    <citation type="submission" date="2020-08" db="EMBL/GenBank/DDBJ databases">
        <authorList>
            <person name="Chen M."/>
            <person name="Teng W."/>
            <person name="Zhao L."/>
            <person name="Hu C."/>
            <person name="Zhou Y."/>
            <person name="Han B."/>
            <person name="Song L."/>
            <person name="Shu W."/>
        </authorList>
    </citation>
    <scope>NUCLEOTIDE SEQUENCE</scope>
    <source>
        <strain evidence="3">FACHB-1375</strain>
    </source>
</reference>
<name>A0A926VK69_9CYAN</name>
<keyword evidence="2" id="KW-1133">Transmembrane helix</keyword>
<feature type="transmembrane region" description="Helical" evidence="2">
    <location>
        <begin position="435"/>
        <end position="455"/>
    </location>
</feature>
<gene>
    <name evidence="3" type="ORF">H6G03_24925</name>
</gene>
<reference evidence="3" key="1">
    <citation type="journal article" date="2015" name="ISME J.">
        <title>Draft Genome Sequence of Streptomyces incarnatus NRRL8089, which Produces the Nucleoside Antibiotic Sinefungin.</title>
        <authorList>
            <person name="Oshima K."/>
            <person name="Hattori M."/>
            <person name="Shimizu H."/>
            <person name="Fukuda K."/>
            <person name="Nemoto M."/>
            <person name="Inagaki K."/>
            <person name="Tamura T."/>
        </authorList>
    </citation>
    <scope>NUCLEOTIDE SEQUENCE</scope>
    <source>
        <strain evidence="3">FACHB-1375</strain>
    </source>
</reference>
<evidence type="ECO:0000313" key="3">
    <source>
        <dbReference type="EMBL" id="MBD2184272.1"/>
    </source>
</evidence>
<accession>A0A926VK69</accession>
<keyword evidence="4" id="KW-1185">Reference proteome</keyword>
<organism evidence="3 4">
    <name type="scientific">Aerosakkonema funiforme FACHB-1375</name>
    <dbReference type="NCBI Taxonomy" id="2949571"/>
    <lineage>
        <taxon>Bacteria</taxon>
        <taxon>Bacillati</taxon>
        <taxon>Cyanobacteriota</taxon>
        <taxon>Cyanophyceae</taxon>
        <taxon>Oscillatoriophycideae</taxon>
        <taxon>Aerosakkonematales</taxon>
        <taxon>Aerosakkonemataceae</taxon>
        <taxon>Aerosakkonema</taxon>
    </lineage>
</organism>
<proteinExistence type="predicted"/>
<keyword evidence="2" id="KW-0472">Membrane</keyword>
<sequence length="463" mass="53350">MSDIIYPTLDLFIYDLRNGLGESQSEINLNRDRFQKKIPGSDRQTLFQLDDAFEAEYVELLAAKTENFETTNTEYPFQGYYYPVRLNDTYGLLLDCSVNDVTQAQPSKCFAALKAEIERRLNGQTATIGQTWMISGWLPNSNKKSPEEIAQACYQALMPGSNWEHDLDGKGQFLGANIFELSRYRLVMKEGFTDATNIASLQENQHVIIVLYPDEATATNEAHRFYYDWMRLFSYRHKILWAYGQSRLLKETIKNYFVTVEDSGKSIGKASYQREELSKFRKTLAVVQDTLNKYTIDLNKLDFQGRTIDINLNNYVNRLERIETKAKVETELKFLSKFSKLVTEKYLQQIKKDTENLERGLRLLENTINAIRSRVEVDKAERDRNFQNTVTIIGMGWTVGSFVASLDKLGKDPKDPVRLLLTNSQLVPKPWLDPAVPLVYTLSVAIVAATLTWLVRRLWPRSS</sequence>
<comment type="caution">
    <text evidence="3">The sequence shown here is derived from an EMBL/GenBank/DDBJ whole genome shotgun (WGS) entry which is preliminary data.</text>
</comment>
<dbReference type="RefSeq" id="WP_190470321.1">
    <property type="nucleotide sequence ID" value="NZ_JACJPW010000077.1"/>
</dbReference>
<dbReference type="EMBL" id="JACJPW010000077">
    <property type="protein sequence ID" value="MBD2184272.1"/>
    <property type="molecule type" value="Genomic_DNA"/>
</dbReference>
<evidence type="ECO:0000256" key="1">
    <source>
        <dbReference type="SAM" id="Coils"/>
    </source>
</evidence>
<evidence type="ECO:0000256" key="2">
    <source>
        <dbReference type="SAM" id="Phobius"/>
    </source>
</evidence>
<dbReference type="Proteomes" id="UP000641646">
    <property type="component" value="Unassembled WGS sequence"/>
</dbReference>
<keyword evidence="1" id="KW-0175">Coiled coil</keyword>
<dbReference type="AlphaFoldDB" id="A0A926VK69"/>
<feature type="coiled-coil region" evidence="1">
    <location>
        <begin position="347"/>
        <end position="374"/>
    </location>
</feature>
<evidence type="ECO:0000313" key="4">
    <source>
        <dbReference type="Proteomes" id="UP000641646"/>
    </source>
</evidence>
<protein>
    <submittedName>
        <fullName evidence="3">Uncharacterized protein</fullName>
    </submittedName>
</protein>
<keyword evidence="2" id="KW-0812">Transmembrane</keyword>